<comment type="caution">
    <text evidence="2">The sequence shown here is derived from an EMBL/GenBank/DDBJ whole genome shotgun (WGS) entry which is preliminary data.</text>
</comment>
<dbReference type="RefSeq" id="WP_249244219.1">
    <property type="nucleotide sequence ID" value="NZ_JAKPBZ010000108.1"/>
</dbReference>
<protein>
    <submittedName>
        <fullName evidence="2">Uncharacterized protein</fullName>
    </submittedName>
</protein>
<feature type="compositionally biased region" description="Basic and acidic residues" evidence="1">
    <location>
        <begin position="1"/>
        <end position="10"/>
    </location>
</feature>
<evidence type="ECO:0000313" key="2">
    <source>
        <dbReference type="EMBL" id="MCL2892534.1"/>
    </source>
</evidence>
<feature type="region of interest" description="Disordered" evidence="1">
    <location>
        <begin position="1"/>
        <end position="24"/>
    </location>
</feature>
<name>A0ABT0MTL4_9GAMM</name>
<dbReference type="Proteomes" id="UP001203069">
    <property type="component" value="Unassembled WGS sequence"/>
</dbReference>
<proteinExistence type="predicted"/>
<sequence length="67" mass="7485">MAYRFIDHGRSPSRGQGGADRASSTLAKRNITFNGHMLRQDNNRFPLPPLKSRPPAIAVNIYIASLY</sequence>
<organism evidence="2 3">
    <name type="scientific">Brenneria tiliae</name>
    <dbReference type="NCBI Taxonomy" id="2914984"/>
    <lineage>
        <taxon>Bacteria</taxon>
        <taxon>Pseudomonadati</taxon>
        <taxon>Pseudomonadota</taxon>
        <taxon>Gammaproteobacteria</taxon>
        <taxon>Enterobacterales</taxon>
        <taxon>Pectobacteriaceae</taxon>
        <taxon>Brenneria</taxon>
    </lineage>
</organism>
<accession>A0ABT0MTL4</accession>
<evidence type="ECO:0000313" key="3">
    <source>
        <dbReference type="Proteomes" id="UP001203069"/>
    </source>
</evidence>
<reference evidence="2 3" key="1">
    <citation type="submission" date="2022-02" db="EMBL/GenBank/DDBJ databases">
        <title>Description of Brenneria tiliae sp. nov. isolated from symptomatic Tilia x moltkei and Tilia x europaea trees in the UK.</title>
        <authorList>
            <person name="Kile H."/>
        </authorList>
    </citation>
    <scope>NUCLEOTIDE SEQUENCE [LARGE SCALE GENOMIC DNA]</scope>
    <source>
        <strain evidence="2 3">MC1SB4.1</strain>
    </source>
</reference>
<gene>
    <name evidence="2" type="ORF">MFP26_07475</name>
</gene>
<keyword evidence="3" id="KW-1185">Reference proteome</keyword>
<dbReference type="EMBL" id="JAKPBZ010000108">
    <property type="protein sequence ID" value="MCL2892534.1"/>
    <property type="molecule type" value="Genomic_DNA"/>
</dbReference>
<evidence type="ECO:0000256" key="1">
    <source>
        <dbReference type="SAM" id="MobiDB-lite"/>
    </source>
</evidence>